<accession>A0A7C3G9N2</accession>
<dbReference type="SFLD" id="SFLDS00029">
    <property type="entry name" value="Radical_SAM"/>
    <property type="match status" value="1"/>
</dbReference>
<dbReference type="SUPFAM" id="SSF102114">
    <property type="entry name" value="Radical SAM enzymes"/>
    <property type="match status" value="1"/>
</dbReference>
<evidence type="ECO:0000259" key="3">
    <source>
        <dbReference type="PROSITE" id="PS51918"/>
    </source>
</evidence>
<dbReference type="InterPro" id="IPR020612">
    <property type="entry name" value="Methylthiotransferase_CS"/>
</dbReference>
<dbReference type="InterPro" id="IPR023404">
    <property type="entry name" value="rSAM_horseshoe"/>
</dbReference>
<gene>
    <name evidence="4" type="ORF">ENJ46_06365</name>
</gene>
<dbReference type="InterPro" id="IPR007197">
    <property type="entry name" value="rSAM"/>
</dbReference>
<dbReference type="PROSITE" id="PS01278">
    <property type="entry name" value="MTTASE_RADICAL"/>
    <property type="match status" value="1"/>
</dbReference>
<proteinExistence type="predicted"/>
<dbReference type="Gene3D" id="3.40.50.12160">
    <property type="entry name" value="Methylthiotransferase, N-terminal domain"/>
    <property type="match status" value="1"/>
</dbReference>
<dbReference type="GO" id="GO:0035599">
    <property type="term" value="F:aspartic acid methylthiotransferase activity"/>
    <property type="evidence" value="ECO:0007669"/>
    <property type="project" value="TreeGrafter"/>
</dbReference>
<sequence>MANNVKMITQGCRLNAYESEVMHAHARTAGLEDAVIINTCAVTNEAVRQGRSTIRKAVREHKGQKIIVTGCAAQLAPKEYAAMDGVSHVLGNTEKMQAESFQLGRKIQTSDIMARTSPVAMKTAGHVRRSRAIVQIQNGCDHRCTFCIIPFGRGNSRSQSADDIVERVRALVGQGFNEVVLTGVDISSWGDDLPATPKLGNLVARL</sequence>
<dbReference type="AlphaFoldDB" id="A0A7C3G9N2"/>
<dbReference type="Pfam" id="PF04055">
    <property type="entry name" value="Radical_SAM"/>
    <property type="match status" value="1"/>
</dbReference>
<dbReference type="PANTHER" id="PTHR43837">
    <property type="entry name" value="RIBOSOMAL PROTEIN S12 METHYLTHIOTRANSFERASE RIMO"/>
    <property type="match status" value="1"/>
</dbReference>
<dbReference type="Gene3D" id="3.80.30.20">
    <property type="entry name" value="tm_1862 like domain"/>
    <property type="match status" value="1"/>
</dbReference>
<dbReference type="EMBL" id="DRMN01000410">
    <property type="protein sequence ID" value="HFB55532.1"/>
    <property type="molecule type" value="Genomic_DNA"/>
</dbReference>
<dbReference type="Proteomes" id="UP000886042">
    <property type="component" value="Unassembled WGS sequence"/>
</dbReference>
<evidence type="ECO:0000256" key="1">
    <source>
        <dbReference type="ARBA" id="ARBA00001966"/>
    </source>
</evidence>
<dbReference type="InterPro" id="IPR005840">
    <property type="entry name" value="Ribosomal_uS12_MeSTrfase_RimO"/>
</dbReference>
<feature type="domain" description="Radical SAM core" evidence="3">
    <location>
        <begin position="126"/>
        <end position="206"/>
    </location>
</feature>
<evidence type="ECO:0000259" key="2">
    <source>
        <dbReference type="PROSITE" id="PS51449"/>
    </source>
</evidence>
<reference evidence="4" key="1">
    <citation type="journal article" date="2020" name="mSystems">
        <title>Genome- and Community-Level Interaction Insights into Carbon Utilization and Element Cycling Functions of Hydrothermarchaeota in Hydrothermal Sediment.</title>
        <authorList>
            <person name="Zhou Z."/>
            <person name="Liu Y."/>
            <person name="Xu W."/>
            <person name="Pan J."/>
            <person name="Luo Z.H."/>
            <person name="Li M."/>
        </authorList>
    </citation>
    <scope>NUCLEOTIDE SEQUENCE [LARGE SCALE GENOMIC DNA]</scope>
    <source>
        <strain evidence="4">HyVt-489</strain>
    </source>
</reference>
<protein>
    <submittedName>
        <fullName evidence="4">Radical SAM protein</fullName>
    </submittedName>
</protein>
<feature type="non-terminal residue" evidence="4">
    <location>
        <position position="206"/>
    </location>
</feature>
<dbReference type="InterPro" id="IPR038135">
    <property type="entry name" value="Methylthiotransferase_N_sf"/>
</dbReference>
<dbReference type="PANTHER" id="PTHR43837:SF1">
    <property type="entry name" value="RIBOSOMAL PROTEIN US12 METHYLTHIOTRANSFERASE RIMO"/>
    <property type="match status" value="1"/>
</dbReference>
<dbReference type="PROSITE" id="PS51449">
    <property type="entry name" value="MTTASE_N"/>
    <property type="match status" value="1"/>
</dbReference>
<comment type="cofactor">
    <cofactor evidence="1">
        <name>[4Fe-4S] cluster</name>
        <dbReference type="ChEBI" id="CHEBI:49883"/>
    </cofactor>
</comment>
<dbReference type="InterPro" id="IPR013848">
    <property type="entry name" value="Methylthiotransferase_N"/>
</dbReference>
<dbReference type="Pfam" id="PF00919">
    <property type="entry name" value="UPF0004"/>
    <property type="match status" value="1"/>
</dbReference>
<dbReference type="InterPro" id="IPR058240">
    <property type="entry name" value="rSAM_sf"/>
</dbReference>
<dbReference type="GO" id="GO:0046872">
    <property type="term" value="F:metal ion binding"/>
    <property type="evidence" value="ECO:0007669"/>
    <property type="project" value="UniProtKB-KW"/>
</dbReference>
<comment type="caution">
    <text evidence="4">The sequence shown here is derived from an EMBL/GenBank/DDBJ whole genome shotgun (WGS) entry which is preliminary data.</text>
</comment>
<evidence type="ECO:0000313" key="4">
    <source>
        <dbReference type="EMBL" id="HFB55532.1"/>
    </source>
</evidence>
<organism evidence="4 5">
    <name type="scientific">Hellea balneolensis</name>
    <dbReference type="NCBI Taxonomy" id="287478"/>
    <lineage>
        <taxon>Bacteria</taxon>
        <taxon>Pseudomonadati</taxon>
        <taxon>Pseudomonadota</taxon>
        <taxon>Alphaproteobacteria</taxon>
        <taxon>Maricaulales</taxon>
        <taxon>Robiginitomaculaceae</taxon>
        <taxon>Hellea</taxon>
    </lineage>
</organism>
<dbReference type="PROSITE" id="PS51918">
    <property type="entry name" value="RADICAL_SAM"/>
    <property type="match status" value="1"/>
</dbReference>
<evidence type="ECO:0000313" key="5">
    <source>
        <dbReference type="Proteomes" id="UP000886042"/>
    </source>
</evidence>
<dbReference type="GO" id="GO:0005829">
    <property type="term" value="C:cytosol"/>
    <property type="evidence" value="ECO:0007669"/>
    <property type="project" value="TreeGrafter"/>
</dbReference>
<feature type="domain" description="MTTase N-terminal" evidence="2">
    <location>
        <begin position="3"/>
        <end position="106"/>
    </location>
</feature>
<dbReference type="GO" id="GO:0051539">
    <property type="term" value="F:4 iron, 4 sulfur cluster binding"/>
    <property type="evidence" value="ECO:0007669"/>
    <property type="project" value="UniProtKB-KW"/>
</dbReference>
<name>A0A7C3G9N2_9PROT</name>